<accession>A0AAD4ETH1</accession>
<feature type="transmembrane region" description="Helical" evidence="7">
    <location>
        <begin position="96"/>
        <end position="119"/>
    </location>
</feature>
<evidence type="ECO:0000259" key="8">
    <source>
        <dbReference type="Pfam" id="PF20684"/>
    </source>
</evidence>
<evidence type="ECO:0000256" key="2">
    <source>
        <dbReference type="ARBA" id="ARBA00022692"/>
    </source>
</evidence>
<keyword evidence="2 7" id="KW-0812">Transmembrane</keyword>
<evidence type="ECO:0000256" key="3">
    <source>
        <dbReference type="ARBA" id="ARBA00022989"/>
    </source>
</evidence>
<feature type="transmembrane region" description="Helical" evidence="7">
    <location>
        <begin position="179"/>
        <end position="200"/>
    </location>
</feature>
<evidence type="ECO:0000256" key="4">
    <source>
        <dbReference type="ARBA" id="ARBA00023136"/>
    </source>
</evidence>
<gene>
    <name evidence="9" type="ORF">NEMBOFW57_006519</name>
</gene>
<evidence type="ECO:0000256" key="7">
    <source>
        <dbReference type="SAM" id="Phobius"/>
    </source>
</evidence>
<comment type="similarity">
    <text evidence="5">Belongs to the SAT4 family.</text>
</comment>
<dbReference type="AlphaFoldDB" id="A0AAD4ETH1"/>
<evidence type="ECO:0000313" key="10">
    <source>
        <dbReference type="Proteomes" id="UP001197093"/>
    </source>
</evidence>
<dbReference type="Proteomes" id="UP001197093">
    <property type="component" value="Unassembled WGS sequence"/>
</dbReference>
<comment type="caution">
    <text evidence="9">The sequence shown here is derived from an EMBL/GenBank/DDBJ whole genome shotgun (WGS) entry which is preliminary data.</text>
</comment>
<protein>
    <recommendedName>
        <fullName evidence="8">Rhodopsin domain-containing protein</fullName>
    </recommendedName>
</protein>
<sequence length="330" mass="36440">MSSAPALVDQGQHAGDRNDASALAPVGTFLGIACITTGLRIYWRLWPVRRIGADDYTLLSALVLTIAWYGVDVAMYQYGRGVEGFVPNPWTMGPLVVADGVLWVWALNVTRISVALLLLRLKDSLPWRVTLWAIIGVQACMLVVGTTMHLVMCRPISARWAPTATATCIPPPDFRTYGYIYSGFTIASDFILSLLPVTFIRTLRRIAIVRLFLIMGYLGKGTTAWKNVEQDILWGMELTIGVLTASIPPLKAPMQRLLVSWGVLQSNPSSGGSSKSFVDPVANELHDTRQMRQWNSMVRELAPESQEQLRNDEEANLGTGAPTRSRRHAS</sequence>
<dbReference type="InterPro" id="IPR052337">
    <property type="entry name" value="SAT4-like"/>
</dbReference>
<dbReference type="Pfam" id="PF20684">
    <property type="entry name" value="Fung_rhodopsin"/>
    <property type="match status" value="1"/>
</dbReference>
<dbReference type="InterPro" id="IPR049326">
    <property type="entry name" value="Rhodopsin_dom_fungi"/>
</dbReference>
<feature type="transmembrane region" description="Helical" evidence="7">
    <location>
        <begin position="55"/>
        <end position="76"/>
    </location>
</feature>
<proteinExistence type="inferred from homology"/>
<dbReference type="EMBL" id="JAHCVI010000003">
    <property type="protein sequence ID" value="KAG7287019.1"/>
    <property type="molecule type" value="Genomic_DNA"/>
</dbReference>
<reference evidence="9" key="1">
    <citation type="submission" date="2023-02" db="EMBL/GenBank/DDBJ databases">
        <authorList>
            <person name="Palmer J.M."/>
        </authorList>
    </citation>
    <scope>NUCLEOTIDE SEQUENCE</scope>
    <source>
        <strain evidence="9">FW57</strain>
    </source>
</reference>
<keyword evidence="3 7" id="KW-1133">Transmembrane helix</keyword>
<dbReference type="PANTHER" id="PTHR33048:SF129">
    <property type="entry name" value="INTEGRAL MEMBRANE PROTEIN-RELATED"/>
    <property type="match status" value="1"/>
</dbReference>
<feature type="region of interest" description="Disordered" evidence="6">
    <location>
        <begin position="301"/>
        <end position="330"/>
    </location>
</feature>
<organism evidence="9 10">
    <name type="scientific">Staphylotrichum longicolle</name>
    <dbReference type="NCBI Taxonomy" id="669026"/>
    <lineage>
        <taxon>Eukaryota</taxon>
        <taxon>Fungi</taxon>
        <taxon>Dikarya</taxon>
        <taxon>Ascomycota</taxon>
        <taxon>Pezizomycotina</taxon>
        <taxon>Sordariomycetes</taxon>
        <taxon>Sordariomycetidae</taxon>
        <taxon>Sordariales</taxon>
        <taxon>Chaetomiaceae</taxon>
        <taxon>Staphylotrichum</taxon>
    </lineage>
</organism>
<keyword evidence="4 7" id="KW-0472">Membrane</keyword>
<evidence type="ECO:0000256" key="5">
    <source>
        <dbReference type="ARBA" id="ARBA00038359"/>
    </source>
</evidence>
<dbReference type="GO" id="GO:0016020">
    <property type="term" value="C:membrane"/>
    <property type="evidence" value="ECO:0007669"/>
    <property type="project" value="UniProtKB-SubCell"/>
</dbReference>
<evidence type="ECO:0000313" key="9">
    <source>
        <dbReference type="EMBL" id="KAG7287019.1"/>
    </source>
</evidence>
<evidence type="ECO:0000256" key="1">
    <source>
        <dbReference type="ARBA" id="ARBA00004141"/>
    </source>
</evidence>
<feature type="domain" description="Rhodopsin" evidence="8">
    <location>
        <begin position="39"/>
        <end position="204"/>
    </location>
</feature>
<evidence type="ECO:0000256" key="6">
    <source>
        <dbReference type="SAM" id="MobiDB-lite"/>
    </source>
</evidence>
<name>A0AAD4ETH1_9PEZI</name>
<feature type="transmembrane region" description="Helical" evidence="7">
    <location>
        <begin position="20"/>
        <end position="43"/>
    </location>
</feature>
<feature type="transmembrane region" description="Helical" evidence="7">
    <location>
        <begin position="131"/>
        <end position="152"/>
    </location>
</feature>
<keyword evidence="10" id="KW-1185">Reference proteome</keyword>
<comment type="subcellular location">
    <subcellularLocation>
        <location evidence="1">Membrane</location>
        <topology evidence="1">Multi-pass membrane protein</topology>
    </subcellularLocation>
</comment>
<dbReference type="PANTHER" id="PTHR33048">
    <property type="entry name" value="PTH11-LIKE INTEGRAL MEMBRANE PROTEIN (AFU_ORTHOLOGUE AFUA_5G11245)"/>
    <property type="match status" value="1"/>
</dbReference>